<dbReference type="RefSeq" id="WP_163605554.1">
    <property type="nucleotide sequence ID" value="NZ_JAABOO010000001.1"/>
</dbReference>
<feature type="region of interest" description="Disordered" evidence="1">
    <location>
        <begin position="177"/>
        <end position="203"/>
    </location>
</feature>
<evidence type="ECO:0000256" key="1">
    <source>
        <dbReference type="SAM" id="MobiDB-lite"/>
    </source>
</evidence>
<feature type="compositionally biased region" description="Basic and acidic residues" evidence="1">
    <location>
        <begin position="177"/>
        <end position="192"/>
    </location>
</feature>
<accession>A0A6P0UHQ7</accession>
<keyword evidence="2" id="KW-0732">Signal</keyword>
<evidence type="ECO:0000313" key="3">
    <source>
        <dbReference type="EMBL" id="NER12537.1"/>
    </source>
</evidence>
<protein>
    <submittedName>
        <fullName evidence="3">GLPGLI family protein</fullName>
    </submittedName>
</protein>
<sequence length="302" mass="34157">MRFLFNKMAVPVFFLLSGLWLNAQDFQGIVTYQSKTTLDPNFGGNRFSEQQRKQIAERMRSQLEKVYFLSFNGSASVYEEEEKLDAPTAGPGGRGRGGRFGFFASGGLGGSGDVYKNISEDVYAQESEISGKKFLIKDGLEKLEWKLENESKMIGDYAVFKATAVRKIEDFGFRGRRFGRDGREREQNEKDSTATASNNDEITINIPEEETITAWYTPQIPIGHGPGNYWGLPGLILEVSAGRTTILCTRIVLNPKDKVEIETPSKGKEVSREEYAEIVKERIEEMRERFGRGNRRGNGRRF</sequence>
<reference evidence="3 4" key="1">
    <citation type="submission" date="2020-01" db="EMBL/GenBank/DDBJ databases">
        <title>Leptobacterium flavescens.</title>
        <authorList>
            <person name="Wang G."/>
        </authorList>
    </citation>
    <scope>NUCLEOTIDE SEQUENCE [LARGE SCALE GENOMIC DNA]</scope>
    <source>
        <strain evidence="3 4">KCTC 22160</strain>
    </source>
</reference>
<dbReference type="InterPro" id="IPR005901">
    <property type="entry name" value="GLPGLI"/>
</dbReference>
<dbReference type="Pfam" id="PF09697">
    <property type="entry name" value="Porph_ging"/>
    <property type="match status" value="1"/>
</dbReference>
<organism evidence="3 4">
    <name type="scientific">Leptobacterium flavescens</name>
    <dbReference type="NCBI Taxonomy" id="472055"/>
    <lineage>
        <taxon>Bacteria</taxon>
        <taxon>Pseudomonadati</taxon>
        <taxon>Bacteroidota</taxon>
        <taxon>Flavobacteriia</taxon>
        <taxon>Flavobacteriales</taxon>
        <taxon>Flavobacteriaceae</taxon>
        <taxon>Leptobacterium</taxon>
    </lineage>
</organism>
<evidence type="ECO:0000313" key="4">
    <source>
        <dbReference type="Proteomes" id="UP000468581"/>
    </source>
</evidence>
<keyword evidence="4" id="KW-1185">Reference proteome</keyword>
<gene>
    <name evidence="3" type="ORF">GWK08_03725</name>
</gene>
<dbReference type="NCBIfam" id="TIGR01200">
    <property type="entry name" value="GLPGLI"/>
    <property type="match status" value="1"/>
</dbReference>
<dbReference type="AlphaFoldDB" id="A0A6P0UHQ7"/>
<feature type="signal peptide" evidence="2">
    <location>
        <begin position="1"/>
        <end position="23"/>
    </location>
</feature>
<comment type="caution">
    <text evidence="3">The sequence shown here is derived from an EMBL/GenBank/DDBJ whole genome shotgun (WGS) entry which is preliminary data.</text>
</comment>
<feature type="chain" id="PRO_5027012487" evidence="2">
    <location>
        <begin position="24"/>
        <end position="302"/>
    </location>
</feature>
<dbReference type="EMBL" id="JAABOO010000001">
    <property type="protein sequence ID" value="NER12537.1"/>
    <property type="molecule type" value="Genomic_DNA"/>
</dbReference>
<proteinExistence type="predicted"/>
<evidence type="ECO:0000256" key="2">
    <source>
        <dbReference type="SAM" id="SignalP"/>
    </source>
</evidence>
<dbReference type="Proteomes" id="UP000468581">
    <property type="component" value="Unassembled WGS sequence"/>
</dbReference>
<name>A0A6P0UHQ7_9FLAO</name>